<feature type="compositionally biased region" description="Basic and acidic residues" evidence="1">
    <location>
        <begin position="289"/>
        <end position="298"/>
    </location>
</feature>
<organism evidence="3 4">
    <name type="scientific">Penicillium citrinum</name>
    <dbReference type="NCBI Taxonomy" id="5077"/>
    <lineage>
        <taxon>Eukaryota</taxon>
        <taxon>Fungi</taxon>
        <taxon>Dikarya</taxon>
        <taxon>Ascomycota</taxon>
        <taxon>Pezizomycotina</taxon>
        <taxon>Eurotiomycetes</taxon>
        <taxon>Eurotiomycetidae</taxon>
        <taxon>Eurotiales</taxon>
        <taxon>Aspergillaceae</taxon>
        <taxon>Penicillium</taxon>
    </lineage>
</organism>
<comment type="caution">
    <text evidence="3">The sequence shown here is derived from an EMBL/GenBank/DDBJ whole genome shotgun (WGS) entry which is preliminary data.</text>
</comment>
<dbReference type="OrthoDB" id="2104739at2759"/>
<evidence type="ECO:0000256" key="1">
    <source>
        <dbReference type="SAM" id="MobiDB-lite"/>
    </source>
</evidence>
<accession>A0A9W9PFE6</accession>
<feature type="compositionally biased region" description="Polar residues" evidence="1">
    <location>
        <begin position="234"/>
        <end position="263"/>
    </location>
</feature>
<dbReference type="GeneID" id="81379186"/>
<protein>
    <recommendedName>
        <fullName evidence="2">HNH nuclease domain-containing protein</fullName>
    </recommendedName>
</protein>
<gene>
    <name evidence="3" type="ORF">N7469_001099</name>
</gene>
<dbReference type="EMBL" id="JAPQKT010000001">
    <property type="protein sequence ID" value="KAJ5242772.1"/>
    <property type="molecule type" value="Genomic_DNA"/>
</dbReference>
<dbReference type="RefSeq" id="XP_056505776.1">
    <property type="nucleotide sequence ID" value="XM_056640019.1"/>
</dbReference>
<reference evidence="3" key="2">
    <citation type="journal article" date="2023" name="IMA Fungus">
        <title>Comparative genomic study of the Penicillium genus elucidates a diverse pangenome and 15 lateral gene transfer events.</title>
        <authorList>
            <person name="Petersen C."/>
            <person name="Sorensen T."/>
            <person name="Nielsen M.R."/>
            <person name="Sondergaard T.E."/>
            <person name="Sorensen J.L."/>
            <person name="Fitzpatrick D.A."/>
            <person name="Frisvad J.C."/>
            <person name="Nielsen K.L."/>
        </authorList>
    </citation>
    <scope>NUCLEOTIDE SEQUENCE</scope>
    <source>
        <strain evidence="3">IBT 23319</strain>
    </source>
</reference>
<dbReference type="AlphaFoldDB" id="A0A9W9PFE6"/>
<keyword evidence="4" id="KW-1185">Reference proteome</keyword>
<evidence type="ECO:0000313" key="4">
    <source>
        <dbReference type="Proteomes" id="UP001147733"/>
    </source>
</evidence>
<dbReference type="Pfam" id="PF13391">
    <property type="entry name" value="HNH_2"/>
    <property type="match status" value="1"/>
</dbReference>
<proteinExistence type="predicted"/>
<evidence type="ECO:0000259" key="2">
    <source>
        <dbReference type="Pfam" id="PF13391"/>
    </source>
</evidence>
<dbReference type="InterPro" id="IPR003615">
    <property type="entry name" value="HNH_nuc"/>
</dbReference>
<reference evidence="3" key="1">
    <citation type="submission" date="2022-11" db="EMBL/GenBank/DDBJ databases">
        <authorList>
            <person name="Petersen C."/>
        </authorList>
    </citation>
    <scope>NUCLEOTIDE SEQUENCE</scope>
    <source>
        <strain evidence="3">IBT 23319</strain>
    </source>
</reference>
<feature type="region of interest" description="Disordered" evidence="1">
    <location>
        <begin position="234"/>
        <end position="298"/>
    </location>
</feature>
<feature type="domain" description="HNH nuclease" evidence="2">
    <location>
        <begin position="55"/>
        <end position="143"/>
    </location>
</feature>
<sequence length="298" mass="33182">MKAQGGKTPTEITPSPHSGVEDSIENLKSLNIEPISRSSQSQLRHRCLERDGNKCLATGYYSHGHAHPRNAIMTHLETCHIIPFALGSFQTNNSEAVDRHAKIWVKLRRYFPVLRDMSFNSDYINSEKNVLMLDSLLHIEFDTATGPIRSLPKNRLVKFRIHKGSWELPDSELLEIHACIGNFLHMSGQAERIDKTLKDFEDCGGLASSGNTNVGDLLAASSLSLLHLDINETSDSQNSTAQPCPPEKQNTVSGLSPLPSSVDETCDSQKFTEKQRPTEKQGRLQGKSSDTENKPWSY</sequence>
<feature type="compositionally biased region" description="Basic and acidic residues" evidence="1">
    <location>
        <begin position="270"/>
        <end position="282"/>
    </location>
</feature>
<dbReference type="Proteomes" id="UP001147733">
    <property type="component" value="Unassembled WGS sequence"/>
</dbReference>
<feature type="region of interest" description="Disordered" evidence="1">
    <location>
        <begin position="1"/>
        <end position="22"/>
    </location>
</feature>
<name>A0A9W9PFE6_PENCI</name>
<evidence type="ECO:0000313" key="3">
    <source>
        <dbReference type="EMBL" id="KAJ5242772.1"/>
    </source>
</evidence>